<reference evidence="7 8" key="1">
    <citation type="submission" date="2018-11" db="EMBL/GenBank/DDBJ databases">
        <title>Genomic Encyclopedia of Type Strains, Phase IV (KMG-IV): sequencing the most valuable type-strain genomes for metagenomic binning, comparative biology and taxonomic classification.</title>
        <authorList>
            <person name="Goeker M."/>
        </authorList>
    </citation>
    <scope>NUCLEOTIDE SEQUENCE [LARGE SCALE GENOMIC DNA]</scope>
    <source>
        <strain evidence="7 8">DSM 5900</strain>
    </source>
</reference>
<dbReference type="GO" id="GO:0003700">
    <property type="term" value="F:DNA-binding transcription factor activity"/>
    <property type="evidence" value="ECO:0007669"/>
    <property type="project" value="TreeGrafter"/>
</dbReference>
<proteinExistence type="predicted"/>
<protein>
    <submittedName>
        <fullName evidence="7">TetR family transcriptional regulator</fullName>
    </submittedName>
</protein>
<dbReference type="Gene3D" id="1.10.357.10">
    <property type="entry name" value="Tetracycline Repressor, domain 2"/>
    <property type="match status" value="1"/>
</dbReference>
<dbReference type="EMBL" id="RJKX01000015">
    <property type="protein sequence ID" value="ROP84581.1"/>
    <property type="molecule type" value="Genomic_DNA"/>
</dbReference>
<dbReference type="PROSITE" id="PS50977">
    <property type="entry name" value="HTH_TETR_2"/>
    <property type="match status" value="1"/>
</dbReference>
<feature type="DNA-binding region" description="H-T-H motif" evidence="5">
    <location>
        <begin position="44"/>
        <end position="63"/>
    </location>
</feature>
<dbReference type="GO" id="GO:0000976">
    <property type="term" value="F:transcription cis-regulatory region binding"/>
    <property type="evidence" value="ECO:0007669"/>
    <property type="project" value="TreeGrafter"/>
</dbReference>
<comment type="caution">
    <text evidence="7">The sequence shown here is derived from an EMBL/GenBank/DDBJ whole genome shotgun (WGS) entry which is preliminary data.</text>
</comment>
<evidence type="ECO:0000256" key="3">
    <source>
        <dbReference type="ARBA" id="ARBA00023125"/>
    </source>
</evidence>
<name>A0A3N1KVH0_9PROT</name>
<evidence type="ECO:0000256" key="4">
    <source>
        <dbReference type="ARBA" id="ARBA00023163"/>
    </source>
</evidence>
<dbReference type="InterPro" id="IPR036271">
    <property type="entry name" value="Tet_transcr_reg_TetR-rel_C_sf"/>
</dbReference>
<dbReference type="PANTHER" id="PTHR30055:SF234">
    <property type="entry name" value="HTH-TYPE TRANSCRIPTIONAL REGULATOR BETI"/>
    <property type="match status" value="1"/>
</dbReference>
<dbReference type="Proteomes" id="UP000278222">
    <property type="component" value="Unassembled WGS sequence"/>
</dbReference>
<dbReference type="PANTHER" id="PTHR30055">
    <property type="entry name" value="HTH-TYPE TRANSCRIPTIONAL REGULATOR RUTR"/>
    <property type="match status" value="1"/>
</dbReference>
<keyword evidence="2" id="KW-0805">Transcription regulation</keyword>
<dbReference type="Pfam" id="PF13977">
    <property type="entry name" value="TetR_C_6"/>
    <property type="match status" value="1"/>
</dbReference>
<dbReference type="RefSeq" id="WP_170216598.1">
    <property type="nucleotide sequence ID" value="NZ_AP019700.1"/>
</dbReference>
<evidence type="ECO:0000256" key="2">
    <source>
        <dbReference type="ARBA" id="ARBA00023015"/>
    </source>
</evidence>
<dbReference type="InterPro" id="IPR009057">
    <property type="entry name" value="Homeodomain-like_sf"/>
</dbReference>
<keyword evidence="1" id="KW-0678">Repressor</keyword>
<dbReference type="InterPro" id="IPR001647">
    <property type="entry name" value="HTH_TetR"/>
</dbReference>
<accession>A0A3N1KVH0</accession>
<dbReference type="SUPFAM" id="SSF48498">
    <property type="entry name" value="Tetracyclin repressor-like, C-terminal domain"/>
    <property type="match status" value="1"/>
</dbReference>
<evidence type="ECO:0000313" key="7">
    <source>
        <dbReference type="EMBL" id="ROP84581.1"/>
    </source>
</evidence>
<dbReference type="InterPro" id="IPR050109">
    <property type="entry name" value="HTH-type_TetR-like_transc_reg"/>
</dbReference>
<keyword evidence="8" id="KW-1185">Reference proteome</keyword>
<sequence>MSIGEPAEATARRGFNKLPPEIRRQQLIEATFRALCLYGDAGTSVRSIAALAGLSQGMVRHHFQTKGELLAATTRHLSDRFYDAAALASAAAGPDPLAQLRAILLVGLRPPILERDYVRARYILWSLSQSDAAMRAAHEETYGRLRRRLEGLLAEIAARNDSAIDPVETARLLMALLKGAWVEWLVSPEGCDPERIVAGFLPMLEDRLAR</sequence>
<evidence type="ECO:0000259" key="6">
    <source>
        <dbReference type="PROSITE" id="PS50977"/>
    </source>
</evidence>
<keyword evidence="4" id="KW-0804">Transcription</keyword>
<feature type="domain" description="HTH tetR-type" evidence="6">
    <location>
        <begin position="21"/>
        <end position="81"/>
    </location>
</feature>
<dbReference type="InterPro" id="IPR039538">
    <property type="entry name" value="BetI_C"/>
</dbReference>
<dbReference type="SUPFAM" id="SSF46689">
    <property type="entry name" value="Homeodomain-like"/>
    <property type="match status" value="1"/>
</dbReference>
<evidence type="ECO:0000256" key="1">
    <source>
        <dbReference type="ARBA" id="ARBA00022491"/>
    </source>
</evidence>
<dbReference type="Pfam" id="PF00440">
    <property type="entry name" value="TetR_N"/>
    <property type="match status" value="1"/>
</dbReference>
<dbReference type="AlphaFoldDB" id="A0A3N1KVH0"/>
<gene>
    <name evidence="7" type="ORF">EDC65_3935</name>
</gene>
<evidence type="ECO:0000256" key="5">
    <source>
        <dbReference type="PROSITE-ProRule" id="PRU00335"/>
    </source>
</evidence>
<evidence type="ECO:0000313" key="8">
    <source>
        <dbReference type="Proteomes" id="UP000278222"/>
    </source>
</evidence>
<keyword evidence="3 5" id="KW-0238">DNA-binding</keyword>
<organism evidence="7 8">
    <name type="scientific">Stella humosa</name>
    <dbReference type="NCBI Taxonomy" id="94"/>
    <lineage>
        <taxon>Bacteria</taxon>
        <taxon>Pseudomonadati</taxon>
        <taxon>Pseudomonadota</taxon>
        <taxon>Alphaproteobacteria</taxon>
        <taxon>Rhodospirillales</taxon>
        <taxon>Stellaceae</taxon>
        <taxon>Stella</taxon>
    </lineage>
</organism>